<reference evidence="3" key="1">
    <citation type="submission" date="2023-11" db="EMBL/GenBank/DDBJ databases">
        <authorList>
            <person name="Helweg L.P."/>
            <person name="Kiel A."/>
            <person name="Hitz F."/>
            <person name="Ruckert-Reed C."/>
            <person name="Busche T."/>
            <person name="Kaltschmidt B."/>
            <person name="Kaltschmidt C."/>
        </authorList>
    </citation>
    <scope>NUCLEOTIDE SEQUENCE [LARGE SCALE GENOMIC DNA]</scope>
    <source>
        <strain evidence="3">4.1</strain>
    </source>
</reference>
<evidence type="ECO:0000313" key="2">
    <source>
        <dbReference type="EMBL" id="WPF81332.1"/>
    </source>
</evidence>
<sequence>MLIPAVEDALAAYLRQTLPLTADQGDISFEAPTPTWAEQLTTPVVDAFLYSITRSPQPPRASAPRTTEGGRVERRAPLPLVRLGYLVSAWADSPRAEHSLLGDALTRLMSVQVLPAWAVEAELNSSIQVALAADDAQSVALLWQSLGTGHKASFVLEVTVASDAYDWEAAATSVTEVAASASVLPRQDPAEPGGAWRTGQG</sequence>
<dbReference type="AlphaFoldDB" id="A0AAF1BXT9"/>
<dbReference type="InterPro" id="IPR025351">
    <property type="entry name" value="Pvc16_N"/>
</dbReference>
<dbReference type="EMBL" id="CP138359">
    <property type="protein sequence ID" value="WPF81332.1"/>
    <property type="molecule type" value="Genomic_DNA"/>
</dbReference>
<gene>
    <name evidence="2" type="ORF">SANBI_002621</name>
</gene>
<dbReference type="Proteomes" id="UP001304340">
    <property type="component" value="Chromosome"/>
</dbReference>
<protein>
    <submittedName>
        <fullName evidence="2">DUF4255 domain-containing protein</fullName>
    </submittedName>
</protein>
<feature type="domain" description="Pvc16 N-terminal" evidence="1">
    <location>
        <begin position="5"/>
        <end position="164"/>
    </location>
</feature>
<dbReference type="Pfam" id="PF14065">
    <property type="entry name" value="Pvc16_N"/>
    <property type="match status" value="1"/>
</dbReference>
<keyword evidence="3" id="KW-1185">Reference proteome</keyword>
<proteinExistence type="predicted"/>
<dbReference type="KEGG" id="sbil:SANBI_002621"/>
<organism evidence="2 3">
    <name type="scientific">Sanguibacter biliveldensis</name>
    <dbReference type="NCBI Taxonomy" id="3030830"/>
    <lineage>
        <taxon>Bacteria</taxon>
        <taxon>Bacillati</taxon>
        <taxon>Actinomycetota</taxon>
        <taxon>Actinomycetes</taxon>
        <taxon>Micrococcales</taxon>
        <taxon>Sanguibacteraceae</taxon>
        <taxon>Sanguibacter</taxon>
    </lineage>
</organism>
<evidence type="ECO:0000259" key="1">
    <source>
        <dbReference type="Pfam" id="PF14065"/>
    </source>
</evidence>
<evidence type="ECO:0000313" key="3">
    <source>
        <dbReference type="Proteomes" id="UP001304340"/>
    </source>
</evidence>
<name>A0AAF1BXT9_9MICO</name>
<accession>A0AAF1BXT9</accession>
<dbReference type="RefSeq" id="WP_319155705.1">
    <property type="nucleotide sequence ID" value="NZ_CP138359.1"/>
</dbReference>